<protein>
    <submittedName>
        <fullName evidence="1">Uncharacterized protein</fullName>
    </submittedName>
</protein>
<reference evidence="1 2" key="1">
    <citation type="submission" date="2019-04" db="EMBL/GenBank/DDBJ databases">
        <title>High contiguity whole genome sequence and gene annotation resource for two Venturia nashicola isolates.</title>
        <authorList>
            <person name="Prokchorchik M."/>
            <person name="Won K."/>
            <person name="Lee Y."/>
            <person name="Choi E.D."/>
            <person name="Segonzac C."/>
            <person name="Sohn K.H."/>
        </authorList>
    </citation>
    <scope>NUCLEOTIDE SEQUENCE [LARGE SCALE GENOMIC DNA]</scope>
    <source>
        <strain evidence="1 2">PRI2</strain>
    </source>
</reference>
<dbReference type="Proteomes" id="UP000298493">
    <property type="component" value="Unassembled WGS sequence"/>
</dbReference>
<gene>
    <name evidence="1" type="ORF">E6O75_ATG07202</name>
</gene>
<proteinExistence type="predicted"/>
<evidence type="ECO:0000313" key="1">
    <source>
        <dbReference type="EMBL" id="TID13970.1"/>
    </source>
</evidence>
<name>A0A4Z1NJG9_9PEZI</name>
<comment type="caution">
    <text evidence="1">The sequence shown here is derived from an EMBL/GenBank/DDBJ whole genome shotgun (WGS) entry which is preliminary data.</text>
</comment>
<accession>A0A4Z1NJG9</accession>
<keyword evidence="2" id="KW-1185">Reference proteome</keyword>
<sequence length="86" mass="9229">MGGVFLSKSSRAIALVELESAGAIEEVFEDGTPLCLQKAVAHLSTQYSFVLPKKVHCLGGFDFTTPSKTSFNASIIPRAPTRRGMI</sequence>
<organism evidence="1 2">
    <name type="scientific">Venturia nashicola</name>
    <dbReference type="NCBI Taxonomy" id="86259"/>
    <lineage>
        <taxon>Eukaryota</taxon>
        <taxon>Fungi</taxon>
        <taxon>Dikarya</taxon>
        <taxon>Ascomycota</taxon>
        <taxon>Pezizomycotina</taxon>
        <taxon>Dothideomycetes</taxon>
        <taxon>Pleosporomycetidae</taxon>
        <taxon>Venturiales</taxon>
        <taxon>Venturiaceae</taxon>
        <taxon>Venturia</taxon>
    </lineage>
</organism>
<dbReference type="AlphaFoldDB" id="A0A4Z1NJG9"/>
<evidence type="ECO:0000313" key="2">
    <source>
        <dbReference type="Proteomes" id="UP000298493"/>
    </source>
</evidence>
<dbReference type="EMBL" id="SNSC02000024">
    <property type="protein sequence ID" value="TID13970.1"/>
    <property type="molecule type" value="Genomic_DNA"/>
</dbReference>